<comment type="caution">
    <text evidence="4">The sequence shown here is derived from an EMBL/GenBank/DDBJ whole genome shotgun (WGS) entry which is preliminary data.</text>
</comment>
<keyword evidence="2 3" id="KW-0802">TPR repeat</keyword>
<dbReference type="SMART" id="SM00028">
    <property type="entry name" value="TPR"/>
    <property type="match status" value="6"/>
</dbReference>
<dbReference type="InterPro" id="IPR019734">
    <property type="entry name" value="TPR_rpt"/>
</dbReference>
<dbReference type="Pfam" id="PF13432">
    <property type="entry name" value="TPR_16"/>
    <property type="match status" value="1"/>
</dbReference>
<feature type="repeat" description="TPR" evidence="3">
    <location>
        <begin position="125"/>
        <end position="158"/>
    </location>
</feature>
<dbReference type="EMBL" id="JPIU01000040">
    <property type="protein sequence ID" value="KIO44038.1"/>
    <property type="molecule type" value="Genomic_DNA"/>
</dbReference>
<dbReference type="Pfam" id="PF07719">
    <property type="entry name" value="TPR_2"/>
    <property type="match status" value="1"/>
</dbReference>
<feature type="repeat" description="TPR" evidence="3">
    <location>
        <begin position="56"/>
        <end position="89"/>
    </location>
</feature>
<organism evidence="4 5">
    <name type="scientific">Sanguibacteroides justesenii</name>
    <dbReference type="NCBI Taxonomy" id="1547597"/>
    <lineage>
        <taxon>Bacteria</taxon>
        <taxon>Pseudomonadati</taxon>
        <taxon>Bacteroidota</taxon>
        <taxon>Bacteroidia</taxon>
        <taxon>Bacteroidales</taxon>
        <taxon>Porphyromonadaceae</taxon>
        <taxon>Sanguibacteroides</taxon>
    </lineage>
</organism>
<dbReference type="SUPFAM" id="SSF48452">
    <property type="entry name" value="TPR-like"/>
    <property type="match status" value="2"/>
</dbReference>
<evidence type="ECO:0000256" key="2">
    <source>
        <dbReference type="ARBA" id="ARBA00022803"/>
    </source>
</evidence>
<dbReference type="Gene3D" id="1.25.40.10">
    <property type="entry name" value="Tetratricopeptide repeat domain"/>
    <property type="match status" value="3"/>
</dbReference>
<evidence type="ECO:0000313" key="5">
    <source>
        <dbReference type="Proteomes" id="UP000031980"/>
    </source>
</evidence>
<dbReference type="PANTHER" id="PTHR12558">
    <property type="entry name" value="CELL DIVISION CYCLE 16,23,27"/>
    <property type="match status" value="1"/>
</dbReference>
<gene>
    <name evidence="4" type="ORF">BA92_11685</name>
</gene>
<dbReference type="PROSITE" id="PS50293">
    <property type="entry name" value="TPR_REGION"/>
    <property type="match status" value="1"/>
</dbReference>
<proteinExistence type="predicted"/>
<keyword evidence="1" id="KW-0677">Repeat</keyword>
<dbReference type="InterPro" id="IPR011990">
    <property type="entry name" value="TPR-like_helical_dom_sf"/>
</dbReference>
<accession>A0A0C3MC81</accession>
<reference evidence="4 5" key="1">
    <citation type="submission" date="2014-07" db="EMBL/GenBank/DDBJ databases">
        <title>Porphyromonadaceae bacterium OUH 308042 = ATCC BAA-2681 = DSM 28342 draft genome.</title>
        <authorList>
            <person name="Sydenham T.V."/>
            <person name="Hasman H."/>
            <person name="Justensen U.S."/>
        </authorList>
    </citation>
    <scope>NUCLEOTIDE SEQUENCE [LARGE SCALE GENOMIC DNA]</scope>
    <source>
        <strain evidence="4 5">OUH 308042</strain>
    </source>
</reference>
<sequence>MDSIKLIGCIGLLFAGLCGKAADNKEGIELYQSGMYDVSKIYFLKNLETIVPEQKMEAYYYLGENYVMLGQIDSARIYFEKGMEIQPEYPYNRIGIGMLKLKEAEEEAEDIFKEVLKTKGYKKDVRLQVALARAYYYAGNREKAMEYIQQAKEYDAESGLPYLLEGDILTKEGRIGEACAKYDMVLYFSPDCIGAYLKLARLYMTANSSLSKENLNHVKEMAPDFCGTYGLLGELYEMSGDYSNAAKYYGEFIRCGYSDSGHRLRYAGILYFNKQYEEMFPVINSVLKELPDNKVAKRLYAYCLSKLETDANGIDAIRHFMETTSENECIAQDFLCYAEQLASVERYDDALSYYEKALLKDETKRELYREMMDICIKTRQPDRAIRYYRKYTETTDNCEPGDVLRLGKCFYDVACRDSVAESRNRELMVADSLFHIVSEEVPQSYVGYFWRARANSMLDPETAKGLARPYYEKVIEIALGQPERNKKELIESYKYLGYYYYLRADAVTAKNNGNPLPAKTEYDTAKSYFYKVIGLDPSDEVAKQALEQIK</sequence>
<dbReference type="AlphaFoldDB" id="A0A0C3MC81"/>
<evidence type="ECO:0000313" key="4">
    <source>
        <dbReference type="EMBL" id="KIO44038.1"/>
    </source>
</evidence>
<evidence type="ECO:0000256" key="3">
    <source>
        <dbReference type="PROSITE-ProRule" id="PRU00339"/>
    </source>
</evidence>
<evidence type="ECO:0008006" key="6">
    <source>
        <dbReference type="Google" id="ProtNLM"/>
    </source>
</evidence>
<keyword evidence="5" id="KW-1185">Reference proteome</keyword>
<protein>
    <recommendedName>
        <fullName evidence="6">Tetratricopeptide repeat protein</fullName>
    </recommendedName>
</protein>
<evidence type="ECO:0000256" key="1">
    <source>
        <dbReference type="ARBA" id="ARBA00022737"/>
    </source>
</evidence>
<dbReference type="RefSeq" id="WP_041505393.1">
    <property type="nucleotide sequence ID" value="NZ_JPIU01000040.1"/>
</dbReference>
<dbReference type="InterPro" id="IPR013105">
    <property type="entry name" value="TPR_2"/>
</dbReference>
<name>A0A0C3MC81_9PORP</name>
<dbReference type="PROSITE" id="PS50005">
    <property type="entry name" value="TPR"/>
    <property type="match status" value="2"/>
</dbReference>
<dbReference type="Proteomes" id="UP000031980">
    <property type="component" value="Unassembled WGS sequence"/>
</dbReference>
<dbReference type="PANTHER" id="PTHR12558:SF13">
    <property type="entry name" value="CELL DIVISION CYCLE PROTEIN 27 HOMOLOG"/>
    <property type="match status" value="1"/>
</dbReference>